<dbReference type="GO" id="GO:0005524">
    <property type="term" value="F:ATP binding"/>
    <property type="evidence" value="ECO:0007669"/>
    <property type="project" value="UniProtKB-UniRule"/>
</dbReference>
<dbReference type="InterPro" id="IPR017441">
    <property type="entry name" value="Protein_kinase_ATP_BS"/>
</dbReference>
<organism evidence="2 3">
    <name type="scientific">Eragrostis curvula</name>
    <name type="common">weeping love grass</name>
    <dbReference type="NCBI Taxonomy" id="38414"/>
    <lineage>
        <taxon>Eukaryota</taxon>
        <taxon>Viridiplantae</taxon>
        <taxon>Streptophyta</taxon>
        <taxon>Embryophyta</taxon>
        <taxon>Tracheophyta</taxon>
        <taxon>Spermatophyta</taxon>
        <taxon>Magnoliopsida</taxon>
        <taxon>Liliopsida</taxon>
        <taxon>Poales</taxon>
        <taxon>Poaceae</taxon>
        <taxon>PACMAD clade</taxon>
        <taxon>Chloridoideae</taxon>
        <taxon>Eragrostideae</taxon>
        <taxon>Eragrostidinae</taxon>
        <taxon>Eragrostis</taxon>
    </lineage>
</organism>
<reference evidence="2 3" key="1">
    <citation type="journal article" date="2019" name="Sci. Rep.">
        <title>A high-quality genome of Eragrostis curvula grass provides insights into Poaceae evolution and supports new strategies to enhance forage quality.</title>
        <authorList>
            <person name="Carballo J."/>
            <person name="Santos B.A.C.M."/>
            <person name="Zappacosta D."/>
            <person name="Garbus I."/>
            <person name="Selva J.P."/>
            <person name="Gallo C.A."/>
            <person name="Diaz A."/>
            <person name="Albertini E."/>
            <person name="Caccamo M."/>
            <person name="Echenique V."/>
        </authorList>
    </citation>
    <scope>NUCLEOTIDE SEQUENCE [LARGE SCALE GENOMIC DNA]</scope>
    <source>
        <strain evidence="3">cv. Victoria</strain>
        <tissue evidence="2">Leaf</tissue>
    </source>
</reference>
<accession>A0A5J9WS21</accession>
<feature type="non-terminal residue" evidence="2">
    <location>
        <position position="1"/>
    </location>
</feature>
<keyword evidence="1" id="KW-0067">ATP-binding</keyword>
<dbReference type="Gene3D" id="3.30.200.20">
    <property type="entry name" value="Phosphorylase Kinase, domain 1"/>
    <property type="match status" value="1"/>
</dbReference>
<name>A0A5J9WS21_9POAL</name>
<protein>
    <recommendedName>
        <fullName evidence="4">Protein kinase domain-containing protein</fullName>
    </recommendedName>
</protein>
<proteinExistence type="predicted"/>
<dbReference type="PROSITE" id="PS00107">
    <property type="entry name" value="PROTEIN_KINASE_ATP"/>
    <property type="match status" value="1"/>
</dbReference>
<comment type="caution">
    <text evidence="2">The sequence shown here is derived from an EMBL/GenBank/DDBJ whole genome shotgun (WGS) entry which is preliminary data.</text>
</comment>
<dbReference type="OrthoDB" id="1727301at2759"/>
<dbReference type="InterPro" id="IPR011009">
    <property type="entry name" value="Kinase-like_dom_sf"/>
</dbReference>
<keyword evidence="1" id="KW-0547">Nucleotide-binding</keyword>
<evidence type="ECO:0000256" key="1">
    <source>
        <dbReference type="PROSITE-ProRule" id="PRU10141"/>
    </source>
</evidence>
<dbReference type="EMBL" id="RWGY01000002">
    <property type="protein sequence ID" value="TVU50943.1"/>
    <property type="molecule type" value="Genomic_DNA"/>
</dbReference>
<feature type="binding site" evidence="1">
    <location>
        <position position="96"/>
    </location>
    <ligand>
        <name>ATP</name>
        <dbReference type="ChEBI" id="CHEBI:30616"/>
    </ligand>
</feature>
<keyword evidence="3" id="KW-1185">Reference proteome</keyword>
<evidence type="ECO:0008006" key="4">
    <source>
        <dbReference type="Google" id="ProtNLM"/>
    </source>
</evidence>
<sequence>FIPWPSGSSVQSDPALVTMGLCLSKQNSSPAPLAATMAETARSTDTAVAAGDVPELTVRELREATGSFSRARLIGKGKGATVYRASLISGRAAAAKRLDLPRSSGGWDAATILRQQDCHEGQPFD</sequence>
<gene>
    <name evidence="2" type="ORF">EJB05_02341</name>
</gene>
<dbReference type="Gramene" id="TVU50943">
    <property type="protein sequence ID" value="TVU50943"/>
    <property type="gene ID" value="EJB05_02341"/>
</dbReference>
<dbReference type="Proteomes" id="UP000324897">
    <property type="component" value="Chromosome 6"/>
</dbReference>
<evidence type="ECO:0000313" key="2">
    <source>
        <dbReference type="EMBL" id="TVU50943.1"/>
    </source>
</evidence>
<dbReference type="AlphaFoldDB" id="A0A5J9WS21"/>
<evidence type="ECO:0000313" key="3">
    <source>
        <dbReference type="Proteomes" id="UP000324897"/>
    </source>
</evidence>
<dbReference type="SUPFAM" id="SSF56112">
    <property type="entry name" value="Protein kinase-like (PK-like)"/>
    <property type="match status" value="1"/>
</dbReference>